<reference evidence="3 4" key="2">
    <citation type="journal article" date="2016" name="Genome Announc.">
        <title>Draft Genome Sequence of a Versatile Hydrocarbon-Degrading Bacterium, Rhodococcus pyridinivorans Strain KG-16, Collected from Oil Fields in India.</title>
        <authorList>
            <person name="Aggarwal R.K."/>
            <person name="Dawar C."/>
            <person name="Phanindranath R."/>
            <person name="Mutnuri L."/>
            <person name="Dayal A.M."/>
        </authorList>
    </citation>
    <scope>NUCLEOTIDE SEQUENCE [LARGE SCALE GENOMIC DNA]</scope>
    <source>
        <strain evidence="3 4">KG-16</strain>
    </source>
</reference>
<proteinExistence type="predicted"/>
<gene>
    <name evidence="3" type="ORF">Z045_22645</name>
</gene>
<dbReference type="GO" id="GO:0008684">
    <property type="term" value="F:2-oxopent-4-enoate hydratase activity"/>
    <property type="evidence" value="ECO:0007669"/>
    <property type="project" value="TreeGrafter"/>
</dbReference>
<accession>A0A0V9UFB6</accession>
<feature type="domain" description="Fumarylacetoacetase-like C-terminal" evidence="2">
    <location>
        <begin position="87"/>
        <end position="264"/>
    </location>
</feature>
<evidence type="ECO:0000313" key="3">
    <source>
        <dbReference type="EMBL" id="KSZ56599.1"/>
    </source>
</evidence>
<protein>
    <submittedName>
        <fullName evidence="3">4-oxalocrotonate decarboxylase</fullName>
    </submittedName>
</protein>
<keyword evidence="1" id="KW-0456">Lyase</keyword>
<name>A0A0V9UFB6_9NOCA</name>
<dbReference type="InterPro" id="IPR036663">
    <property type="entry name" value="Fumarylacetoacetase_C_sf"/>
</dbReference>
<organism evidence="3 4">
    <name type="scientific">Rhodococcus pyridinivorans KG-16</name>
    <dbReference type="NCBI Taxonomy" id="1441730"/>
    <lineage>
        <taxon>Bacteria</taxon>
        <taxon>Bacillati</taxon>
        <taxon>Actinomycetota</taxon>
        <taxon>Actinomycetes</taxon>
        <taxon>Mycobacteriales</taxon>
        <taxon>Nocardiaceae</taxon>
        <taxon>Rhodococcus</taxon>
    </lineage>
</organism>
<dbReference type="RefSeq" id="WP_060654247.1">
    <property type="nucleotide sequence ID" value="NZ_AZXY01000014.1"/>
</dbReference>
<comment type="caution">
    <text evidence="3">The sequence shown here is derived from an EMBL/GenBank/DDBJ whole genome shotgun (WGS) entry which is preliminary data.</text>
</comment>
<dbReference type="Pfam" id="PF01557">
    <property type="entry name" value="FAA_hydrolase"/>
    <property type="match status" value="1"/>
</dbReference>
<dbReference type="InterPro" id="IPR011234">
    <property type="entry name" value="Fumarylacetoacetase-like_C"/>
</dbReference>
<dbReference type="PATRIC" id="fig|1441730.3.peg.4736"/>
<dbReference type="InterPro" id="IPR050772">
    <property type="entry name" value="Hydratase-Decarb/MhpD_sf"/>
</dbReference>
<evidence type="ECO:0000256" key="1">
    <source>
        <dbReference type="ARBA" id="ARBA00023239"/>
    </source>
</evidence>
<dbReference type="PANTHER" id="PTHR30143:SF0">
    <property type="entry name" value="2-KETO-4-PENTENOATE HYDRATASE"/>
    <property type="match status" value="1"/>
</dbReference>
<evidence type="ECO:0000259" key="2">
    <source>
        <dbReference type="Pfam" id="PF01557"/>
    </source>
</evidence>
<dbReference type="GO" id="GO:0005737">
    <property type="term" value="C:cytoplasm"/>
    <property type="evidence" value="ECO:0007669"/>
    <property type="project" value="TreeGrafter"/>
</dbReference>
<sequence>MTTDQDTSSASWSATRVADILLEAERAATSRTSLSAEWPGLTLPVAYQAQDIALQIRKARGENITGIKLGLTSRAKQKQMGVDAPSVAWLTDVMALSAGDPVPRTQLIHPRAEPEIGFVMGRRLSGPGVTAAQALAAVDWVFGAIEIIDSRYAGFKFTLADAVADNNSSGKYVTGPILRSPDSLDLGLEACLLEIDGQVVDTATGAAVQGHPAEALAFAANTLADRGHAIEPGWVVLTGGMTDAVAIEPGARVAAHFTSLGSVTISGG</sequence>
<reference evidence="4" key="1">
    <citation type="submission" date="2015-01" db="EMBL/GenBank/DDBJ databases">
        <title>Draft genome sequence of Rhodococcus pyridinivorans strain KG-16, a hydrocarbon-degrading bacterium.</title>
        <authorList>
            <person name="Aggarwal R.K."/>
            <person name="Dawar C."/>
        </authorList>
    </citation>
    <scope>NUCLEOTIDE SEQUENCE [LARGE SCALE GENOMIC DNA]</scope>
    <source>
        <strain evidence="4">KG-16</strain>
    </source>
</reference>
<dbReference type="AlphaFoldDB" id="A0A0V9UFB6"/>
<dbReference type="PANTHER" id="PTHR30143">
    <property type="entry name" value="ACID HYDRATASE"/>
    <property type="match status" value="1"/>
</dbReference>
<evidence type="ECO:0000313" key="4">
    <source>
        <dbReference type="Proteomes" id="UP000053060"/>
    </source>
</evidence>
<dbReference type="SUPFAM" id="SSF56529">
    <property type="entry name" value="FAH"/>
    <property type="match status" value="1"/>
</dbReference>
<dbReference type="Proteomes" id="UP000053060">
    <property type="component" value="Unassembled WGS sequence"/>
</dbReference>
<dbReference type="Gene3D" id="3.90.850.10">
    <property type="entry name" value="Fumarylacetoacetase-like, C-terminal domain"/>
    <property type="match status" value="1"/>
</dbReference>
<dbReference type="EMBL" id="AZXY01000014">
    <property type="protein sequence ID" value="KSZ56599.1"/>
    <property type="molecule type" value="Genomic_DNA"/>
</dbReference>